<sequence>MIELLALRAGLQPTSSLLSIVPATWQIQGSQPLVFFFSVLNIV</sequence>
<accession>A0AAV1Z4I2</accession>
<protein>
    <submittedName>
        <fullName evidence="1">Uncharacterized protein</fullName>
    </submittedName>
</protein>
<dbReference type="AlphaFoldDB" id="A0AAV1Z4I2"/>
<organism evidence="1 2">
    <name type="scientific">Larinioides sclopetarius</name>
    <dbReference type="NCBI Taxonomy" id="280406"/>
    <lineage>
        <taxon>Eukaryota</taxon>
        <taxon>Metazoa</taxon>
        <taxon>Ecdysozoa</taxon>
        <taxon>Arthropoda</taxon>
        <taxon>Chelicerata</taxon>
        <taxon>Arachnida</taxon>
        <taxon>Araneae</taxon>
        <taxon>Araneomorphae</taxon>
        <taxon>Entelegynae</taxon>
        <taxon>Araneoidea</taxon>
        <taxon>Araneidae</taxon>
        <taxon>Larinioides</taxon>
    </lineage>
</organism>
<proteinExistence type="predicted"/>
<keyword evidence="2" id="KW-1185">Reference proteome</keyword>
<evidence type="ECO:0000313" key="1">
    <source>
        <dbReference type="EMBL" id="CAL1266407.1"/>
    </source>
</evidence>
<dbReference type="EMBL" id="CAXIEN010000023">
    <property type="protein sequence ID" value="CAL1266407.1"/>
    <property type="molecule type" value="Genomic_DNA"/>
</dbReference>
<gene>
    <name evidence="1" type="ORF">LARSCL_LOCUS3080</name>
</gene>
<evidence type="ECO:0000313" key="2">
    <source>
        <dbReference type="Proteomes" id="UP001497382"/>
    </source>
</evidence>
<name>A0AAV1Z4I2_9ARAC</name>
<comment type="caution">
    <text evidence="1">The sequence shown here is derived from an EMBL/GenBank/DDBJ whole genome shotgun (WGS) entry which is preliminary data.</text>
</comment>
<reference evidence="1 2" key="1">
    <citation type="submission" date="2024-04" db="EMBL/GenBank/DDBJ databases">
        <authorList>
            <person name="Rising A."/>
            <person name="Reimegard J."/>
            <person name="Sonavane S."/>
            <person name="Akerstrom W."/>
            <person name="Nylinder S."/>
            <person name="Hedman E."/>
            <person name="Kallberg Y."/>
        </authorList>
    </citation>
    <scope>NUCLEOTIDE SEQUENCE [LARGE SCALE GENOMIC DNA]</scope>
</reference>
<dbReference type="Proteomes" id="UP001497382">
    <property type="component" value="Unassembled WGS sequence"/>
</dbReference>